<accession>A0ABV3HXX5</accession>
<dbReference type="EMBL" id="JBFAQK010000029">
    <property type="protein sequence ID" value="MEV4683246.1"/>
    <property type="molecule type" value="Genomic_DNA"/>
</dbReference>
<dbReference type="Proteomes" id="UP001552521">
    <property type="component" value="Unassembled WGS sequence"/>
</dbReference>
<organism evidence="1 2">
    <name type="scientific">Streptomyces kurssanovii</name>
    <dbReference type="NCBI Taxonomy" id="67312"/>
    <lineage>
        <taxon>Bacteria</taxon>
        <taxon>Bacillati</taxon>
        <taxon>Actinomycetota</taxon>
        <taxon>Actinomycetes</taxon>
        <taxon>Kitasatosporales</taxon>
        <taxon>Streptomycetaceae</taxon>
        <taxon>Streptomyces</taxon>
    </lineage>
</organism>
<proteinExistence type="predicted"/>
<gene>
    <name evidence="1" type="ORF">AB0K36_20945</name>
</gene>
<keyword evidence="2" id="KW-1185">Reference proteome</keyword>
<name>A0ABV3HXX5_9ACTN</name>
<protein>
    <submittedName>
        <fullName evidence="1">Uncharacterized protein</fullName>
    </submittedName>
</protein>
<sequence length="84" mass="9461">MSEFVTGDPQLLVNTFAVEPEMTGEDVTFSYDDARRSVAFSWFSDSGEVSMRLFREGARRLRVEEEGGRTGLLTEFGTADTWVN</sequence>
<evidence type="ECO:0000313" key="2">
    <source>
        <dbReference type="Proteomes" id="UP001552521"/>
    </source>
</evidence>
<evidence type="ECO:0000313" key="1">
    <source>
        <dbReference type="EMBL" id="MEV4683246.1"/>
    </source>
</evidence>
<reference evidence="1 2" key="1">
    <citation type="submission" date="2024-06" db="EMBL/GenBank/DDBJ databases">
        <title>The Natural Products Discovery Center: Release of the First 8490 Sequenced Strains for Exploring Actinobacteria Biosynthetic Diversity.</title>
        <authorList>
            <person name="Kalkreuter E."/>
            <person name="Kautsar S.A."/>
            <person name="Yang D."/>
            <person name="Bader C.D."/>
            <person name="Teijaro C.N."/>
            <person name="Fluegel L."/>
            <person name="Davis C.M."/>
            <person name="Simpson J.R."/>
            <person name="Lauterbach L."/>
            <person name="Steele A.D."/>
            <person name="Gui C."/>
            <person name="Meng S."/>
            <person name="Li G."/>
            <person name="Viehrig K."/>
            <person name="Ye F."/>
            <person name="Su P."/>
            <person name="Kiefer A.F."/>
            <person name="Nichols A."/>
            <person name="Cepeda A.J."/>
            <person name="Yan W."/>
            <person name="Fan B."/>
            <person name="Jiang Y."/>
            <person name="Adhikari A."/>
            <person name="Zheng C.-J."/>
            <person name="Schuster L."/>
            <person name="Cowan T.M."/>
            <person name="Smanski M.J."/>
            <person name="Chevrette M.G."/>
            <person name="De Carvalho L.P.S."/>
            <person name="Shen B."/>
        </authorList>
    </citation>
    <scope>NUCLEOTIDE SEQUENCE [LARGE SCALE GENOMIC DNA]</scope>
    <source>
        <strain evidence="1 2">NPDC049344</strain>
    </source>
</reference>
<comment type="caution">
    <text evidence="1">The sequence shown here is derived from an EMBL/GenBank/DDBJ whole genome shotgun (WGS) entry which is preliminary data.</text>
</comment>
<dbReference type="RefSeq" id="WP_364596444.1">
    <property type="nucleotide sequence ID" value="NZ_JBFAQK010000029.1"/>
</dbReference>